<evidence type="ECO:0000313" key="9">
    <source>
        <dbReference type="Proteomes" id="UP000000639"/>
    </source>
</evidence>
<organism evidence="8 9">
    <name type="scientific">Psychromonas ingrahamii (strain DSM 17664 / CCUG 51855 / 37)</name>
    <dbReference type="NCBI Taxonomy" id="357804"/>
    <lineage>
        <taxon>Bacteria</taxon>
        <taxon>Pseudomonadati</taxon>
        <taxon>Pseudomonadota</taxon>
        <taxon>Gammaproteobacteria</taxon>
        <taxon>Alteromonadales</taxon>
        <taxon>Psychromonadaceae</taxon>
        <taxon>Psychromonas</taxon>
    </lineage>
</organism>
<dbReference type="InterPro" id="IPR014710">
    <property type="entry name" value="RmlC-like_jellyroll"/>
</dbReference>
<evidence type="ECO:0000256" key="2">
    <source>
        <dbReference type="ARBA" id="ARBA00012438"/>
    </source>
</evidence>
<keyword evidence="3" id="KW-0597">Phosphoprotein</keyword>
<accession>A1SZY3</accession>
<dbReference type="PANTHER" id="PTHR43065:SF48">
    <property type="entry name" value="HISTIDINE KINASE"/>
    <property type="match status" value="1"/>
</dbReference>
<protein>
    <recommendedName>
        <fullName evidence="2">histidine kinase</fullName>
        <ecNumber evidence="2">2.7.13.3</ecNumber>
    </recommendedName>
</protein>
<dbReference type="InterPro" id="IPR001789">
    <property type="entry name" value="Sig_transdc_resp-reg_receiver"/>
</dbReference>
<feature type="domain" description="Cyclic nucleotide-binding" evidence="5">
    <location>
        <begin position="193"/>
        <end position="294"/>
    </location>
</feature>
<dbReference type="PANTHER" id="PTHR43065">
    <property type="entry name" value="SENSOR HISTIDINE KINASE"/>
    <property type="match status" value="1"/>
</dbReference>
<keyword evidence="8" id="KW-0808">Transferase</keyword>
<dbReference type="eggNOG" id="COG4191">
    <property type="taxonomic scope" value="Bacteria"/>
</dbReference>
<dbReference type="InterPro" id="IPR011006">
    <property type="entry name" value="CheY-like_superfamily"/>
</dbReference>
<dbReference type="InterPro" id="IPR004358">
    <property type="entry name" value="Sig_transdc_His_kin-like_C"/>
</dbReference>
<dbReference type="InterPro" id="IPR003661">
    <property type="entry name" value="HisK_dim/P_dom"/>
</dbReference>
<name>A1SZY3_PSYIN</name>
<dbReference type="STRING" id="357804.Ping_3362"/>
<dbReference type="InterPro" id="IPR018490">
    <property type="entry name" value="cNMP-bd_dom_sf"/>
</dbReference>
<sequence length="641" mass="72425">MLTMLCIDSDPQRLAQIIEDLHPLNIRLTLLQATSLFQAEQLILQNKQNIVLILCAQTLADGNAMSIFKRSQSSTMGKIVYAATPCATELIDYINQGHIDYFITLPYQAQELISIIQQQVSHYKINHQQHPSSSKNSIVDTTRLLDKPELSNPSNFKEKFLDYSLYSDSELSHLVIKSLYKVLETGDQYKIRRHYSANHILTREGEKNCFLWFITKGEVLLKKRNAHGEIQDITIMQEGTMVGGMSFLTGEPAFSTGITLVETEVLKVDNTIFSQIMQSNTALLAPFTNLLLRNFNRRLQHSISTELALQETLESLDVAYNQLIESEKMVVLGQLVTGVAHELNNPVAAILRGSDSLKELIFTLLCCNDNSPFFQLARRTLQQGLSLVPLSTSEIRQRTKQLLPKIKDKKLAKYLINMDLDDKQIPLENNRNLRESILLLDKFYQVGSILRSSNACASRIADLVKSLKHYAAQDSPVSELADIHEGLEETLIIFENKLKHHSVIKEYQQLPKIECHPIELEQVWTNIISNAIDATGDTGIIKISTVYLPYDEAPSIQVIIEDNGPGVPAHNLDKIFELNYTTKREGHFGLGIGLTICSQIIKQHHGNIEIESQLGLFTRFIITLPVFNPNIESERLPLLRS</sequence>
<dbReference type="CDD" id="cd00038">
    <property type="entry name" value="CAP_ED"/>
    <property type="match status" value="1"/>
</dbReference>
<feature type="domain" description="Response regulatory" evidence="7">
    <location>
        <begin position="3"/>
        <end position="120"/>
    </location>
</feature>
<dbReference type="Proteomes" id="UP000000639">
    <property type="component" value="Chromosome"/>
</dbReference>
<evidence type="ECO:0000259" key="7">
    <source>
        <dbReference type="PROSITE" id="PS50110"/>
    </source>
</evidence>
<proteinExistence type="predicted"/>
<dbReference type="SMART" id="SM00387">
    <property type="entry name" value="HATPase_c"/>
    <property type="match status" value="1"/>
</dbReference>
<dbReference type="Gene3D" id="3.30.565.10">
    <property type="entry name" value="Histidine kinase-like ATPase, C-terminal domain"/>
    <property type="match status" value="1"/>
</dbReference>
<dbReference type="AlphaFoldDB" id="A1SZY3"/>
<evidence type="ECO:0000256" key="3">
    <source>
        <dbReference type="ARBA" id="ARBA00022553"/>
    </source>
</evidence>
<dbReference type="SUPFAM" id="SSF52172">
    <property type="entry name" value="CheY-like"/>
    <property type="match status" value="1"/>
</dbReference>
<dbReference type="InterPro" id="IPR000595">
    <property type="entry name" value="cNMP-bd_dom"/>
</dbReference>
<dbReference type="PROSITE" id="PS50110">
    <property type="entry name" value="RESPONSE_REGULATORY"/>
    <property type="match status" value="1"/>
</dbReference>
<dbReference type="PRINTS" id="PR00344">
    <property type="entry name" value="BCTRLSENSOR"/>
</dbReference>
<dbReference type="EMBL" id="CP000510">
    <property type="protein sequence ID" value="ABM05048.1"/>
    <property type="molecule type" value="Genomic_DNA"/>
</dbReference>
<dbReference type="SUPFAM" id="SSF47384">
    <property type="entry name" value="Homodimeric domain of signal transducing histidine kinase"/>
    <property type="match status" value="1"/>
</dbReference>
<dbReference type="Pfam" id="PF02518">
    <property type="entry name" value="HATPase_c"/>
    <property type="match status" value="1"/>
</dbReference>
<evidence type="ECO:0000313" key="8">
    <source>
        <dbReference type="EMBL" id="ABM05048.1"/>
    </source>
</evidence>
<dbReference type="EC" id="2.7.13.3" evidence="2"/>
<dbReference type="CDD" id="cd00075">
    <property type="entry name" value="HATPase"/>
    <property type="match status" value="1"/>
</dbReference>
<dbReference type="InterPro" id="IPR003594">
    <property type="entry name" value="HATPase_dom"/>
</dbReference>
<dbReference type="OrthoDB" id="9772100at2"/>
<dbReference type="InterPro" id="IPR036097">
    <property type="entry name" value="HisK_dim/P_sf"/>
</dbReference>
<reference evidence="8 9" key="1">
    <citation type="submission" date="2007-01" db="EMBL/GenBank/DDBJ databases">
        <title>Complete sequence of Psychromonas ingrahamii 37.</title>
        <authorList>
            <consortium name="US DOE Joint Genome Institute"/>
            <person name="Copeland A."/>
            <person name="Lucas S."/>
            <person name="Lapidus A."/>
            <person name="Barry K."/>
            <person name="Detter J.C."/>
            <person name="Glavina del Rio T."/>
            <person name="Hammon N."/>
            <person name="Israni S."/>
            <person name="Dalin E."/>
            <person name="Tice H."/>
            <person name="Pitluck S."/>
            <person name="Thompson L.S."/>
            <person name="Brettin T."/>
            <person name="Bruce D."/>
            <person name="Han C."/>
            <person name="Tapia R."/>
            <person name="Schmutz J."/>
            <person name="Larimer F."/>
            <person name="Land M."/>
            <person name="Hauser L."/>
            <person name="Kyrpides N."/>
            <person name="Ivanova N."/>
            <person name="Staley J."/>
            <person name="Richardson P."/>
        </authorList>
    </citation>
    <scope>NUCLEOTIDE SEQUENCE [LARGE SCALE GENOMIC DNA]</scope>
    <source>
        <strain evidence="8 9">37</strain>
    </source>
</reference>
<keyword evidence="9" id="KW-1185">Reference proteome</keyword>
<evidence type="ECO:0000256" key="1">
    <source>
        <dbReference type="ARBA" id="ARBA00000085"/>
    </source>
</evidence>
<dbReference type="InterPro" id="IPR036890">
    <property type="entry name" value="HATPase_C_sf"/>
</dbReference>
<dbReference type="PROSITE" id="PS50042">
    <property type="entry name" value="CNMP_BINDING_3"/>
    <property type="match status" value="1"/>
</dbReference>
<dbReference type="HOGENOM" id="CLU_000445_114_81_6"/>
<dbReference type="eggNOG" id="COG0664">
    <property type="taxonomic scope" value="Bacteria"/>
</dbReference>
<evidence type="ECO:0000256" key="4">
    <source>
        <dbReference type="PROSITE-ProRule" id="PRU00169"/>
    </source>
</evidence>
<comment type="caution">
    <text evidence="4">Lacks conserved residue(s) required for the propagation of feature annotation.</text>
</comment>
<feature type="domain" description="Histidine kinase" evidence="6">
    <location>
        <begin position="517"/>
        <end position="628"/>
    </location>
</feature>
<dbReference type="RefSeq" id="WP_011771600.1">
    <property type="nucleotide sequence ID" value="NC_008709.1"/>
</dbReference>
<dbReference type="SUPFAM" id="SSF55874">
    <property type="entry name" value="ATPase domain of HSP90 chaperone/DNA topoisomerase II/histidine kinase"/>
    <property type="match status" value="1"/>
</dbReference>
<dbReference type="InterPro" id="IPR005467">
    <property type="entry name" value="His_kinase_dom"/>
</dbReference>
<evidence type="ECO:0000259" key="5">
    <source>
        <dbReference type="PROSITE" id="PS50042"/>
    </source>
</evidence>
<dbReference type="Pfam" id="PF00027">
    <property type="entry name" value="cNMP_binding"/>
    <property type="match status" value="1"/>
</dbReference>
<gene>
    <name evidence="8" type="ordered locus">Ping_3362</name>
</gene>
<evidence type="ECO:0000259" key="6">
    <source>
        <dbReference type="PROSITE" id="PS50109"/>
    </source>
</evidence>
<keyword evidence="8" id="KW-0418">Kinase</keyword>
<dbReference type="SUPFAM" id="SSF51206">
    <property type="entry name" value="cAMP-binding domain-like"/>
    <property type="match status" value="1"/>
</dbReference>
<dbReference type="CDD" id="cd00082">
    <property type="entry name" value="HisKA"/>
    <property type="match status" value="1"/>
</dbReference>
<comment type="catalytic activity">
    <reaction evidence="1">
        <text>ATP + protein L-histidine = ADP + protein N-phospho-L-histidine.</text>
        <dbReference type="EC" id="2.7.13.3"/>
    </reaction>
</comment>
<dbReference type="GO" id="GO:0000155">
    <property type="term" value="F:phosphorelay sensor kinase activity"/>
    <property type="evidence" value="ECO:0007669"/>
    <property type="project" value="InterPro"/>
</dbReference>
<dbReference type="KEGG" id="pin:Ping_3362"/>
<dbReference type="Gene3D" id="1.10.287.130">
    <property type="match status" value="1"/>
</dbReference>
<dbReference type="PROSITE" id="PS50109">
    <property type="entry name" value="HIS_KIN"/>
    <property type="match status" value="1"/>
</dbReference>
<dbReference type="Gene3D" id="2.60.120.10">
    <property type="entry name" value="Jelly Rolls"/>
    <property type="match status" value="1"/>
</dbReference>